<accession>A0AB39XW65</accession>
<dbReference type="InterPro" id="IPR036388">
    <property type="entry name" value="WH-like_DNA-bd_sf"/>
</dbReference>
<reference evidence="2" key="1">
    <citation type="submission" date="2024-08" db="EMBL/GenBank/DDBJ databases">
        <authorList>
            <person name="Yu S.T."/>
        </authorList>
    </citation>
    <scope>NUCLEOTIDE SEQUENCE</scope>
    <source>
        <strain evidence="2">R33</strain>
    </source>
</reference>
<evidence type="ECO:0000256" key="1">
    <source>
        <dbReference type="SAM" id="MobiDB-lite"/>
    </source>
</evidence>
<proteinExistence type="predicted"/>
<protein>
    <recommendedName>
        <fullName evidence="3">Regulatory protein</fullName>
    </recommendedName>
</protein>
<feature type="region of interest" description="Disordered" evidence="1">
    <location>
        <begin position="207"/>
        <end position="226"/>
    </location>
</feature>
<dbReference type="RefSeq" id="WP_369776863.1">
    <property type="nucleotide sequence ID" value="NZ_CP165727.1"/>
</dbReference>
<evidence type="ECO:0008006" key="3">
    <source>
        <dbReference type="Google" id="ProtNLM"/>
    </source>
</evidence>
<evidence type="ECO:0000313" key="2">
    <source>
        <dbReference type="EMBL" id="XDV62160.1"/>
    </source>
</evidence>
<dbReference type="AlphaFoldDB" id="A0AB39XW65"/>
<name>A0AB39XW65_9ACTN</name>
<sequence>MAAQEQTLKSQYVEKVTADLELNTAEQERIRKEIASLQEHLTALEQDQQLLIGMRAAIGDTTVAVPAPRPGKKTATKTATKVATKAAGTKTATTATAKKATAKRTTVKKATAVKAAAKKPVAEKAPASKEKPVPLTELIHQHLSGQTEPKTAREIAQALTTAHPERNLSDNLVRTTTERLVARSLAERAKQGSTVYYTAIQHNNTPAEAPAAVPAQAENEPVATTA</sequence>
<gene>
    <name evidence="2" type="ORF">AB5J51_04025</name>
</gene>
<dbReference type="Gene3D" id="1.10.10.10">
    <property type="entry name" value="Winged helix-like DNA-binding domain superfamily/Winged helix DNA-binding domain"/>
    <property type="match status" value="1"/>
</dbReference>
<dbReference type="EMBL" id="CP165727">
    <property type="protein sequence ID" value="XDV62160.1"/>
    <property type="molecule type" value="Genomic_DNA"/>
</dbReference>
<organism evidence="2">
    <name type="scientific">Streptomyces sp. R33</name>
    <dbReference type="NCBI Taxonomy" id="3238629"/>
    <lineage>
        <taxon>Bacteria</taxon>
        <taxon>Bacillati</taxon>
        <taxon>Actinomycetota</taxon>
        <taxon>Actinomycetes</taxon>
        <taxon>Kitasatosporales</taxon>
        <taxon>Streptomycetaceae</taxon>
        <taxon>Streptomyces</taxon>
    </lineage>
</organism>